<organism evidence="1 2">
    <name type="scientific">Amycolatopsis tucumanensis</name>
    <dbReference type="NCBI Taxonomy" id="401106"/>
    <lineage>
        <taxon>Bacteria</taxon>
        <taxon>Bacillati</taxon>
        <taxon>Actinomycetota</taxon>
        <taxon>Actinomycetes</taxon>
        <taxon>Pseudonocardiales</taxon>
        <taxon>Pseudonocardiaceae</taxon>
        <taxon>Amycolatopsis</taxon>
    </lineage>
</organism>
<evidence type="ECO:0000313" key="2">
    <source>
        <dbReference type="Proteomes" id="UP001501624"/>
    </source>
</evidence>
<evidence type="ECO:0000313" key="1">
    <source>
        <dbReference type="EMBL" id="GAA3849743.1"/>
    </source>
</evidence>
<protein>
    <submittedName>
        <fullName evidence="1">Uncharacterized protein</fullName>
    </submittedName>
</protein>
<keyword evidence="2" id="KW-1185">Reference proteome</keyword>
<dbReference type="EMBL" id="BAABCM010000018">
    <property type="protein sequence ID" value="GAA3849743.1"/>
    <property type="molecule type" value="Genomic_DNA"/>
</dbReference>
<dbReference type="Proteomes" id="UP001501624">
    <property type="component" value="Unassembled WGS sequence"/>
</dbReference>
<gene>
    <name evidence="1" type="ORF">GCM10022380_79970</name>
</gene>
<comment type="caution">
    <text evidence="1">The sequence shown here is derived from an EMBL/GenBank/DDBJ whole genome shotgun (WGS) entry which is preliminary data.</text>
</comment>
<name>A0ABP7JNW3_9PSEU</name>
<proteinExistence type="predicted"/>
<sequence>MTEVPGAGRGGECRAERAFIRRLRIVASMRAGRACAAGCACGPETCLRAGDVLAGRVGSRDGAGLAGRVGSRGGDGFAGRVGSRGGDGFAGRMGLRGAMGLRGGDGRRGGMGSRRRDGCASAADGRLGCAVTGGLGCAVVGGPAAVGGCSRGRAARAAGLLARDGEVLGGRSAAIGWGRLAHEDLAPGWP</sequence>
<accession>A0ABP7JNW3</accession>
<reference evidence="2" key="1">
    <citation type="journal article" date="2019" name="Int. J. Syst. Evol. Microbiol.">
        <title>The Global Catalogue of Microorganisms (GCM) 10K type strain sequencing project: providing services to taxonomists for standard genome sequencing and annotation.</title>
        <authorList>
            <consortium name="The Broad Institute Genomics Platform"/>
            <consortium name="The Broad Institute Genome Sequencing Center for Infectious Disease"/>
            <person name="Wu L."/>
            <person name="Ma J."/>
        </authorList>
    </citation>
    <scope>NUCLEOTIDE SEQUENCE [LARGE SCALE GENOMIC DNA]</scope>
    <source>
        <strain evidence="2">JCM 17017</strain>
    </source>
</reference>